<dbReference type="PANTHER" id="PTHR45997:SF2">
    <property type="entry name" value="ATP DEPENDENT DNA LIGASE DOMAIN PROTEIN (AFU_ORTHOLOGUE AFUA_5G02430)"/>
    <property type="match status" value="1"/>
</dbReference>
<keyword evidence="5" id="KW-0539">Nucleus</keyword>
<comment type="similarity">
    <text evidence="1">Belongs to the ATP-dependent DNA ligase family.</text>
</comment>
<organism evidence="8 9">
    <name type="scientific">Purpureocillium lavendulum</name>
    <dbReference type="NCBI Taxonomy" id="1247861"/>
    <lineage>
        <taxon>Eukaryota</taxon>
        <taxon>Fungi</taxon>
        <taxon>Dikarya</taxon>
        <taxon>Ascomycota</taxon>
        <taxon>Pezizomycotina</taxon>
        <taxon>Sordariomycetes</taxon>
        <taxon>Hypocreomycetidae</taxon>
        <taxon>Hypocreales</taxon>
        <taxon>Ophiocordycipitaceae</taxon>
        <taxon>Purpureocillium</taxon>
    </lineage>
</organism>
<dbReference type="SUPFAM" id="SSF56091">
    <property type="entry name" value="DNA ligase/mRNA capping enzyme, catalytic domain"/>
    <property type="match status" value="1"/>
</dbReference>
<dbReference type="InterPro" id="IPR012308">
    <property type="entry name" value="DNA_ligase_ATP-dep_N"/>
</dbReference>
<dbReference type="InterPro" id="IPR036599">
    <property type="entry name" value="DNA_ligase_N_sf"/>
</dbReference>
<keyword evidence="2" id="KW-0436">Ligase</keyword>
<evidence type="ECO:0000256" key="2">
    <source>
        <dbReference type="ARBA" id="ARBA00022598"/>
    </source>
</evidence>
<feature type="compositionally biased region" description="Basic and acidic residues" evidence="6">
    <location>
        <begin position="884"/>
        <end position="895"/>
    </location>
</feature>
<dbReference type="GO" id="GO:0003677">
    <property type="term" value="F:DNA binding"/>
    <property type="evidence" value="ECO:0007669"/>
    <property type="project" value="InterPro"/>
</dbReference>
<evidence type="ECO:0000259" key="7">
    <source>
        <dbReference type="PROSITE" id="PS50160"/>
    </source>
</evidence>
<feature type="region of interest" description="Disordered" evidence="6">
    <location>
        <begin position="698"/>
        <end position="723"/>
    </location>
</feature>
<dbReference type="GO" id="GO:0032807">
    <property type="term" value="C:DNA ligase IV complex"/>
    <property type="evidence" value="ECO:0007669"/>
    <property type="project" value="TreeGrafter"/>
</dbReference>
<keyword evidence="9" id="KW-1185">Reference proteome</keyword>
<evidence type="ECO:0000256" key="4">
    <source>
        <dbReference type="ARBA" id="ARBA00022840"/>
    </source>
</evidence>
<evidence type="ECO:0000313" key="8">
    <source>
        <dbReference type="EMBL" id="KAJ6438429.1"/>
    </source>
</evidence>
<name>A0AB34FG80_9HYPO</name>
<dbReference type="EMBL" id="JAQHRD010000008">
    <property type="protein sequence ID" value="KAJ6438429.1"/>
    <property type="molecule type" value="Genomic_DNA"/>
</dbReference>
<dbReference type="PROSITE" id="PS50160">
    <property type="entry name" value="DNA_LIGASE_A3"/>
    <property type="match status" value="1"/>
</dbReference>
<dbReference type="GO" id="GO:0006310">
    <property type="term" value="P:DNA recombination"/>
    <property type="evidence" value="ECO:0007669"/>
    <property type="project" value="InterPro"/>
</dbReference>
<evidence type="ECO:0000256" key="6">
    <source>
        <dbReference type="SAM" id="MobiDB-lite"/>
    </source>
</evidence>
<keyword evidence="3" id="KW-0547">Nucleotide-binding</keyword>
<comment type="caution">
    <text evidence="8">The sequence shown here is derived from an EMBL/GenBank/DDBJ whole genome shotgun (WGS) entry which is preliminary data.</text>
</comment>
<dbReference type="InterPro" id="IPR029710">
    <property type="entry name" value="LIG4"/>
</dbReference>
<dbReference type="GO" id="GO:0006303">
    <property type="term" value="P:double-strand break repair via nonhomologous end joining"/>
    <property type="evidence" value="ECO:0007669"/>
    <property type="project" value="TreeGrafter"/>
</dbReference>
<accession>A0AB34FG80</accession>
<feature type="compositionally biased region" description="Basic and acidic residues" evidence="6">
    <location>
        <begin position="798"/>
        <end position="816"/>
    </location>
</feature>
<dbReference type="Gene3D" id="3.30.470.30">
    <property type="entry name" value="DNA ligase/mRNA capping enzyme"/>
    <property type="match status" value="1"/>
</dbReference>
<dbReference type="Pfam" id="PF04675">
    <property type="entry name" value="DNA_ligase_A_N"/>
    <property type="match status" value="1"/>
</dbReference>
<feature type="compositionally biased region" description="Low complexity" evidence="6">
    <location>
        <begin position="758"/>
        <end position="770"/>
    </location>
</feature>
<feature type="region of interest" description="Disordered" evidence="6">
    <location>
        <begin position="751"/>
        <end position="895"/>
    </location>
</feature>
<dbReference type="GO" id="GO:0005524">
    <property type="term" value="F:ATP binding"/>
    <property type="evidence" value="ECO:0007669"/>
    <property type="project" value="UniProtKB-KW"/>
</dbReference>
<protein>
    <submittedName>
        <fullName evidence="8">Fungal transcriptional regulatory protein</fullName>
    </submittedName>
</protein>
<evidence type="ECO:0000256" key="3">
    <source>
        <dbReference type="ARBA" id="ARBA00022741"/>
    </source>
</evidence>
<keyword evidence="4" id="KW-0067">ATP-binding</keyword>
<dbReference type="Gene3D" id="1.10.3260.10">
    <property type="entry name" value="DNA ligase, ATP-dependent, N-terminal domain"/>
    <property type="match status" value="1"/>
</dbReference>
<dbReference type="Gene3D" id="2.40.50.140">
    <property type="entry name" value="Nucleic acid-binding proteins"/>
    <property type="match status" value="1"/>
</dbReference>
<dbReference type="InterPro" id="IPR012310">
    <property type="entry name" value="DNA_ligase_ATP-dep_cent"/>
</dbReference>
<evidence type="ECO:0000313" key="9">
    <source>
        <dbReference type="Proteomes" id="UP001163105"/>
    </source>
</evidence>
<dbReference type="InterPro" id="IPR012340">
    <property type="entry name" value="NA-bd_OB-fold"/>
</dbReference>
<dbReference type="AlphaFoldDB" id="A0AB34FG80"/>
<dbReference type="PANTHER" id="PTHR45997">
    <property type="entry name" value="DNA LIGASE 4"/>
    <property type="match status" value="1"/>
</dbReference>
<gene>
    <name evidence="8" type="primary">LIG4</name>
    <name evidence="8" type="ORF">O9K51_09021</name>
</gene>
<sequence length="1039" mass="115891">MPLPFAIVCDLLDECCRLCAARRPNSQAVADWFARHRGRIDAHDTNLPALLSTLLPEKRTDRVYCIQAPSLEKIIGRGLGLGASRIAELARYRQPGSGLDLADCVERLLATTVGATTQIAQVHPADVLCFKPNPTYSSRHRVTVEEIDGLLHDLASRIKWSSPAIRSSQATLTTRNRGDLEATYRRLDANEAKWLTRLVLKDYKPLILDSKLVYQCCHPVLPAILQIKDDFTAAINALQSAKGPMLPNSSRRTALSNDLLMSIKPQLGIKVGRQNWFKARSIKHCTTLGYGRMSVESKIDGEYCQIHVDATRDPPGIQIFSKSGKDSTEDRQGLRGPILKSLRLGTTASNIRKSCILEGELVVYSDLENKILPFHRIRNHVTRRGRFMNTEHDTPPKSYENLMIVYYDILLLDERSLLDIRHSERFKLLEKTVHCDKGRAELVPMQIIDLGGRYAVSDLRQAFAKTIVERGEGLVLKPDDPYFNFHDSSKRFSGLCIKLKKEYIGNFGEIGDFAVVGAGYNASRARSYLIPDLKWTHFYVGCLENREEVKRWNAIPEFTVVTVVELNETQLKSLLAFGNPMPIKPANNTDTRLNVPRGLETNTPMCFAFRNPLVFDLRCFSFDKPGNMGFWTPRFPAVSKIHFDRDYTDAISLEELQEKAKEAITGPEMDDSQENLAWIARLEGADPRGRAVDAVSQLTATTMPTPSPIKSTQNTSESDRQISPVTFRSVGTASANLAQVIHAPTREFAVPQAPLITPPSSSLPEEAASPMGHSTTTPRKRRLSPLPDISPIGKKKKKDVEHVSSAQKPDRARKPLSDIGGNASQQSVASHGPDPTIPQQDDDGNATDGARSSVVADTSDSDDGVENHAPIIPPDATTAFPNKDTNREADHGVDQSDSKCVYAGDRCHLAGCPVFLAADCLNTASKACTHIREHGIDNAIVLEPKSLAEGSFAATLSSLNRGQHATLLVDSVNKPDETKQLLFQIEEARKRNPRWRRRWISVYDWRLLRYLAVLEDKTVQEKYYDGFDDPWRRWYCGMI</sequence>
<dbReference type="Pfam" id="PF01068">
    <property type="entry name" value="DNA_ligase_A_M"/>
    <property type="match status" value="1"/>
</dbReference>
<evidence type="ECO:0000256" key="5">
    <source>
        <dbReference type="ARBA" id="ARBA00023242"/>
    </source>
</evidence>
<dbReference type="GO" id="GO:0003910">
    <property type="term" value="F:DNA ligase (ATP) activity"/>
    <property type="evidence" value="ECO:0007669"/>
    <property type="project" value="InterPro"/>
</dbReference>
<evidence type="ECO:0000256" key="1">
    <source>
        <dbReference type="ARBA" id="ARBA00007572"/>
    </source>
</evidence>
<feature type="domain" description="ATP-dependent DNA ligase family profile" evidence="7">
    <location>
        <begin position="404"/>
        <end position="524"/>
    </location>
</feature>
<proteinExistence type="inferred from homology"/>
<dbReference type="Proteomes" id="UP001163105">
    <property type="component" value="Unassembled WGS sequence"/>
</dbReference>
<dbReference type="GO" id="GO:0006297">
    <property type="term" value="P:nucleotide-excision repair, DNA gap filling"/>
    <property type="evidence" value="ECO:0007669"/>
    <property type="project" value="TreeGrafter"/>
</dbReference>
<reference evidence="8" key="1">
    <citation type="submission" date="2023-01" db="EMBL/GenBank/DDBJ databases">
        <title>The growth and conidiation of Purpureocillium lavendulum are regulated by nitrogen source and histone H3K14 acetylation.</title>
        <authorList>
            <person name="Tang P."/>
            <person name="Han J."/>
            <person name="Zhang C."/>
            <person name="Tang P."/>
            <person name="Qi F."/>
            <person name="Zhang K."/>
            <person name="Liang L."/>
        </authorList>
    </citation>
    <scope>NUCLEOTIDE SEQUENCE</scope>
    <source>
        <strain evidence="8">YMF1.00683</strain>
    </source>
</reference>